<feature type="transmembrane region" description="Helical" evidence="1">
    <location>
        <begin position="45"/>
        <end position="61"/>
    </location>
</feature>
<dbReference type="AlphaFoldDB" id="A0A223SDC7"/>
<evidence type="ECO:0000313" key="3">
    <source>
        <dbReference type="Proteomes" id="UP000215005"/>
    </source>
</evidence>
<gene>
    <name evidence="2" type="ORF">CDO52_11290</name>
</gene>
<dbReference type="EMBL" id="CP022753">
    <property type="protein sequence ID" value="ASU86171.1"/>
    <property type="molecule type" value="Genomic_DNA"/>
</dbReference>
<evidence type="ECO:0000313" key="2">
    <source>
        <dbReference type="EMBL" id="ASU86171.1"/>
    </source>
</evidence>
<protein>
    <submittedName>
        <fullName evidence="2">Uncharacterized protein</fullName>
    </submittedName>
</protein>
<proteinExistence type="predicted"/>
<dbReference type="Proteomes" id="UP000215005">
    <property type="component" value="Chromosome"/>
</dbReference>
<keyword evidence="1" id="KW-1133">Transmembrane helix</keyword>
<name>A0A223SDC7_9ACTN</name>
<evidence type="ECO:0000256" key="1">
    <source>
        <dbReference type="SAM" id="Phobius"/>
    </source>
</evidence>
<feature type="transmembrane region" description="Helical" evidence="1">
    <location>
        <begin position="125"/>
        <end position="144"/>
    </location>
</feature>
<organism evidence="2 3">
    <name type="scientific">Nocardiopsis gilva YIM 90087</name>
    <dbReference type="NCBI Taxonomy" id="1235441"/>
    <lineage>
        <taxon>Bacteria</taxon>
        <taxon>Bacillati</taxon>
        <taxon>Actinomycetota</taxon>
        <taxon>Actinomycetes</taxon>
        <taxon>Streptosporangiales</taxon>
        <taxon>Nocardiopsidaceae</taxon>
        <taxon>Nocardiopsis</taxon>
    </lineage>
</organism>
<dbReference type="OrthoDB" id="5191668at2"/>
<reference evidence="2 3" key="1">
    <citation type="submission" date="2017-08" db="EMBL/GenBank/DDBJ databases">
        <title>The complete genome sequence of Nocardiopsis gilva YIM 90087.</title>
        <authorList>
            <person name="Yin M."/>
            <person name="Tang S."/>
        </authorList>
    </citation>
    <scope>NUCLEOTIDE SEQUENCE [LARGE SCALE GENOMIC DNA]</scope>
    <source>
        <strain evidence="2 3">YIM 90087</strain>
    </source>
</reference>
<feature type="transmembrane region" description="Helical" evidence="1">
    <location>
        <begin position="68"/>
        <end position="88"/>
    </location>
</feature>
<sequence length="207" mass="21122">MSPAMTYPQLSFRALRAALFAAVCVGMAMVGHVCAGGTLPGPLVLGGAVAGCALLFAPFAGRQCSAGAIIGGLLGAQVLLHLTFHYAAPGTAAAITPTTALTPDSFARSLGPMCGGGLLNGDGGGFVMAIAHVWAALVTGWWLASGEEALWVVLRWLRATLLSPLLGSGPYRAARPPRLYGHSPVVLLRPRVLRHVVVGRAPPALAA</sequence>
<dbReference type="KEGG" id="ngv:CDO52_11290"/>
<keyword evidence="3" id="KW-1185">Reference proteome</keyword>
<keyword evidence="1" id="KW-0472">Membrane</keyword>
<accession>A0A223SDC7</accession>
<keyword evidence="1" id="KW-0812">Transmembrane</keyword>